<dbReference type="Pfam" id="PF08220">
    <property type="entry name" value="HTH_DeoR"/>
    <property type="match status" value="1"/>
</dbReference>
<proteinExistence type="predicted"/>
<accession>A0A4U0PPG6</accession>
<dbReference type="PROSITE" id="PS51000">
    <property type="entry name" value="HTH_DEOR_2"/>
    <property type="match status" value="1"/>
</dbReference>
<dbReference type="OrthoDB" id="9814815at2"/>
<evidence type="ECO:0000313" key="4">
    <source>
        <dbReference type="EMBL" id="TJZ70085.1"/>
    </source>
</evidence>
<dbReference type="PANTHER" id="PTHR30363:SF44">
    <property type="entry name" value="AGA OPERON TRANSCRIPTIONAL REPRESSOR-RELATED"/>
    <property type="match status" value="1"/>
</dbReference>
<dbReference type="RefSeq" id="WP_136774147.1">
    <property type="nucleotide sequence ID" value="NZ_CP156074.1"/>
</dbReference>
<dbReference type="GO" id="GO:0003700">
    <property type="term" value="F:DNA-binding transcription factor activity"/>
    <property type="evidence" value="ECO:0007669"/>
    <property type="project" value="InterPro"/>
</dbReference>
<dbReference type="InterPro" id="IPR014036">
    <property type="entry name" value="DeoR-like_C"/>
</dbReference>
<sequence>MDRVQQRRNRIVQCLRDQESCNVGDLAKALDVSTVTIRGDLDFLEQSGCISRSYGKAVLSSHFAFELEFREKEKVRSEAKQLIGRAAAQLVNDGDALIIDSGSTVGFVPRYVDAHKRCTLMTNALNLANELVGDVRFELMMTGGTMRADSYSLCGPIAEQAVRLHHFDTLFIGADGIDLKAGVTTTNEQDAQLNRAMLEVADKVVLLADSTKFGRRGFCVICSLPQVHTLITDRGISDEYRRALTLSGVNVIVADE</sequence>
<dbReference type="EMBL" id="SUMF01000019">
    <property type="protein sequence ID" value="TJZ70085.1"/>
    <property type="molecule type" value="Genomic_DNA"/>
</dbReference>
<evidence type="ECO:0000256" key="1">
    <source>
        <dbReference type="ARBA" id="ARBA00023015"/>
    </source>
</evidence>
<dbReference type="SMART" id="SM01134">
    <property type="entry name" value="DeoRC"/>
    <property type="match status" value="1"/>
</dbReference>
<dbReference type="SUPFAM" id="SSF100950">
    <property type="entry name" value="NagB/RpiA/CoA transferase-like"/>
    <property type="match status" value="1"/>
</dbReference>
<dbReference type="NCBIfam" id="NF040755">
    <property type="entry name" value="AgaR"/>
    <property type="match status" value="1"/>
</dbReference>
<dbReference type="Gene3D" id="3.40.50.1360">
    <property type="match status" value="1"/>
</dbReference>
<evidence type="ECO:0000259" key="3">
    <source>
        <dbReference type="PROSITE" id="PS51000"/>
    </source>
</evidence>
<dbReference type="InterPro" id="IPR036390">
    <property type="entry name" value="WH_DNA-bd_sf"/>
</dbReference>
<comment type="caution">
    <text evidence="4">The sequence shown here is derived from an EMBL/GenBank/DDBJ whole genome shotgun (WGS) entry which is preliminary data.</text>
</comment>
<keyword evidence="5" id="KW-1185">Reference proteome</keyword>
<evidence type="ECO:0000313" key="5">
    <source>
        <dbReference type="Proteomes" id="UP000310016"/>
    </source>
</evidence>
<dbReference type="Gene3D" id="1.10.10.10">
    <property type="entry name" value="Winged helix-like DNA-binding domain superfamily/Winged helix DNA-binding domain"/>
    <property type="match status" value="1"/>
</dbReference>
<dbReference type="AlphaFoldDB" id="A0A4U0PPG6"/>
<keyword evidence="2" id="KW-0804">Transcription</keyword>
<reference evidence="4 5" key="1">
    <citation type="submission" date="2019-04" db="EMBL/GenBank/DDBJ databases">
        <title>Chitiniphilus eburnea sp. nov., a novel chitinolytic bacterium isolated from aquaculture sludge.</title>
        <authorList>
            <person name="Sheng M."/>
        </authorList>
    </citation>
    <scope>NUCLEOTIDE SEQUENCE [LARGE SCALE GENOMIC DNA]</scope>
    <source>
        <strain evidence="4 5">HX-2-15</strain>
    </source>
</reference>
<name>A0A4U0PPG6_9NEIS</name>
<organism evidence="4 5">
    <name type="scientific">Chitiniphilus eburneus</name>
    <dbReference type="NCBI Taxonomy" id="2571148"/>
    <lineage>
        <taxon>Bacteria</taxon>
        <taxon>Pseudomonadati</taxon>
        <taxon>Pseudomonadota</taxon>
        <taxon>Betaproteobacteria</taxon>
        <taxon>Neisseriales</taxon>
        <taxon>Chitinibacteraceae</taxon>
        <taxon>Chitiniphilus</taxon>
    </lineage>
</organism>
<dbReference type="Proteomes" id="UP000310016">
    <property type="component" value="Unassembled WGS sequence"/>
</dbReference>
<dbReference type="InterPro" id="IPR050313">
    <property type="entry name" value="Carb_Metab_HTH_regulators"/>
</dbReference>
<dbReference type="PANTHER" id="PTHR30363">
    <property type="entry name" value="HTH-TYPE TRANSCRIPTIONAL REGULATOR SRLR-RELATED"/>
    <property type="match status" value="1"/>
</dbReference>
<dbReference type="InterPro" id="IPR036388">
    <property type="entry name" value="WH-like_DNA-bd_sf"/>
</dbReference>
<dbReference type="Pfam" id="PF00455">
    <property type="entry name" value="DeoRC"/>
    <property type="match status" value="1"/>
</dbReference>
<protein>
    <submittedName>
        <fullName evidence="4">DeoR/GlpR transcriptional regulator</fullName>
    </submittedName>
</protein>
<dbReference type="SUPFAM" id="SSF46785">
    <property type="entry name" value="Winged helix' DNA-binding domain"/>
    <property type="match status" value="1"/>
</dbReference>
<keyword evidence="1" id="KW-0805">Transcription regulation</keyword>
<gene>
    <name evidence="4" type="ORF">FAZ21_14425</name>
</gene>
<evidence type="ECO:0000256" key="2">
    <source>
        <dbReference type="ARBA" id="ARBA00023163"/>
    </source>
</evidence>
<feature type="domain" description="HTH deoR-type" evidence="3">
    <location>
        <begin position="4"/>
        <end position="59"/>
    </location>
</feature>
<dbReference type="InterPro" id="IPR047779">
    <property type="entry name" value="AgaR-like"/>
</dbReference>
<dbReference type="InterPro" id="IPR001034">
    <property type="entry name" value="DeoR_HTH"/>
</dbReference>
<dbReference type="SMART" id="SM00420">
    <property type="entry name" value="HTH_DEOR"/>
    <property type="match status" value="1"/>
</dbReference>
<dbReference type="InterPro" id="IPR037171">
    <property type="entry name" value="NagB/RpiA_transferase-like"/>
</dbReference>